<reference evidence="6 7" key="1">
    <citation type="submission" date="2015-09" db="EMBL/GenBank/DDBJ databases">
        <authorList>
            <consortium name="Pathogen Informatics"/>
        </authorList>
    </citation>
    <scope>NUCLEOTIDE SEQUENCE [LARGE SCALE GENOMIC DNA]</scope>
    <source>
        <strain evidence="6 7">2789STDY5834889</strain>
    </source>
</reference>
<evidence type="ECO:0000256" key="2">
    <source>
        <dbReference type="ARBA" id="ARBA00022448"/>
    </source>
</evidence>
<dbReference type="AlphaFoldDB" id="A0A174ZBI9"/>
<dbReference type="PANTHER" id="PTHR43335">
    <property type="entry name" value="ABC TRANSPORTER, ATP-BINDING PROTEIN"/>
    <property type="match status" value="1"/>
</dbReference>
<dbReference type="GO" id="GO:0016887">
    <property type="term" value="F:ATP hydrolysis activity"/>
    <property type="evidence" value="ECO:0007669"/>
    <property type="project" value="InterPro"/>
</dbReference>
<dbReference type="Proteomes" id="UP000078383">
    <property type="component" value="Unassembled WGS sequence"/>
</dbReference>
<dbReference type="InterPro" id="IPR003439">
    <property type="entry name" value="ABC_transporter-like_ATP-bd"/>
</dbReference>
<dbReference type="RefSeq" id="WP_081021306.1">
    <property type="nucleotide sequence ID" value="NZ_CZBX01000004.1"/>
</dbReference>
<sequence length="317" mass="35196">MINADKKKEMKNLSEMLLETRGLTKRYGHHKAVDSVSMHIKKGAIYGFIGRNGAGKTTCLKMISGLSRPTSGEIEIFGYKGKDLQKVRSRVGCLIEAPGLYGNMTAYENLNIKCKLFGIKKAGYIEEILKTVGLEHVGRKKTKHFSLGMKQRLGIGLALVGEPDLLILDEPINGLDPQGIAEVRDTIQRLQKERNMTICISSHILEELSKIATDYGIIHNGSLLQELTREELMRRCSERMELTLADPKLAIPVLDAMGFTNYQVTDKEHIHIFERLNESAALNMELAKAGIPVKGLSITSEELETYFLNLTGGASHA</sequence>
<accession>A0A174ZBI9</accession>
<comment type="similarity">
    <text evidence="1">Belongs to the ABC transporter superfamily.</text>
</comment>
<dbReference type="InterPro" id="IPR017871">
    <property type="entry name" value="ABC_transporter-like_CS"/>
</dbReference>
<dbReference type="SMART" id="SM00382">
    <property type="entry name" value="AAA"/>
    <property type="match status" value="1"/>
</dbReference>
<dbReference type="Pfam" id="PF00005">
    <property type="entry name" value="ABC_tran"/>
    <property type="match status" value="1"/>
</dbReference>
<evidence type="ECO:0000256" key="1">
    <source>
        <dbReference type="ARBA" id="ARBA00005417"/>
    </source>
</evidence>
<keyword evidence="4 6" id="KW-0067">ATP-binding</keyword>
<dbReference type="PANTHER" id="PTHR43335:SF8">
    <property type="entry name" value="ABC TRANSPORTER, ATP-BINDING PROTEIN"/>
    <property type="match status" value="1"/>
</dbReference>
<evidence type="ECO:0000313" key="6">
    <source>
        <dbReference type="EMBL" id="CUQ84575.1"/>
    </source>
</evidence>
<evidence type="ECO:0000256" key="3">
    <source>
        <dbReference type="ARBA" id="ARBA00022741"/>
    </source>
</evidence>
<dbReference type="InterPro" id="IPR003593">
    <property type="entry name" value="AAA+_ATPase"/>
</dbReference>
<proteinExistence type="inferred from homology"/>
<evidence type="ECO:0000259" key="5">
    <source>
        <dbReference type="PROSITE" id="PS50893"/>
    </source>
</evidence>
<dbReference type="Gene3D" id="3.40.50.300">
    <property type="entry name" value="P-loop containing nucleotide triphosphate hydrolases"/>
    <property type="match status" value="1"/>
</dbReference>
<dbReference type="EMBL" id="CZBX01000004">
    <property type="protein sequence ID" value="CUQ84575.1"/>
    <property type="molecule type" value="Genomic_DNA"/>
</dbReference>
<keyword evidence="3" id="KW-0547">Nucleotide-binding</keyword>
<name>A0A174ZBI9_9FIRM</name>
<evidence type="ECO:0000256" key="4">
    <source>
        <dbReference type="ARBA" id="ARBA00022840"/>
    </source>
</evidence>
<organism evidence="6 7">
    <name type="scientific">[Ruminococcus] torques</name>
    <dbReference type="NCBI Taxonomy" id="33039"/>
    <lineage>
        <taxon>Bacteria</taxon>
        <taxon>Bacillati</taxon>
        <taxon>Bacillota</taxon>
        <taxon>Clostridia</taxon>
        <taxon>Lachnospirales</taxon>
        <taxon>Lachnospiraceae</taxon>
        <taxon>Mediterraneibacter</taxon>
    </lineage>
</organism>
<dbReference type="OrthoDB" id="9809205at2"/>
<dbReference type="CDD" id="cd03268">
    <property type="entry name" value="ABC_BcrA_bacitracin_resist"/>
    <property type="match status" value="1"/>
</dbReference>
<keyword evidence="2" id="KW-0813">Transport</keyword>
<dbReference type="GO" id="GO:0005524">
    <property type="term" value="F:ATP binding"/>
    <property type="evidence" value="ECO:0007669"/>
    <property type="project" value="UniProtKB-KW"/>
</dbReference>
<evidence type="ECO:0000313" key="7">
    <source>
        <dbReference type="Proteomes" id="UP000078383"/>
    </source>
</evidence>
<gene>
    <name evidence="6" type="primary">ybhF_2</name>
    <name evidence="6" type="ORF">ERS852502_00944</name>
</gene>
<dbReference type="InterPro" id="IPR027417">
    <property type="entry name" value="P-loop_NTPase"/>
</dbReference>
<dbReference type="PROSITE" id="PS00211">
    <property type="entry name" value="ABC_TRANSPORTER_1"/>
    <property type="match status" value="1"/>
</dbReference>
<dbReference type="PROSITE" id="PS50893">
    <property type="entry name" value="ABC_TRANSPORTER_2"/>
    <property type="match status" value="1"/>
</dbReference>
<dbReference type="SUPFAM" id="SSF52540">
    <property type="entry name" value="P-loop containing nucleoside triphosphate hydrolases"/>
    <property type="match status" value="1"/>
</dbReference>
<protein>
    <submittedName>
        <fullName evidence="6">Uncharacterized ABC transporter ATP-binding protein YbhF</fullName>
    </submittedName>
</protein>
<feature type="domain" description="ABC transporter" evidence="5">
    <location>
        <begin position="18"/>
        <end position="245"/>
    </location>
</feature>